<dbReference type="Proteomes" id="UP000319210">
    <property type="component" value="Unassembled WGS sequence"/>
</dbReference>
<keyword evidence="2" id="KW-1185">Reference proteome</keyword>
<proteinExistence type="predicted"/>
<protein>
    <submittedName>
        <fullName evidence="1">Uncharacterized protein</fullName>
    </submittedName>
</protein>
<dbReference type="EMBL" id="BJMM01000012">
    <property type="protein sequence ID" value="GEB50442.1"/>
    <property type="molecule type" value="Genomic_DNA"/>
</dbReference>
<organism evidence="1 2">
    <name type="scientific">Streptomyces cacaoi</name>
    <dbReference type="NCBI Taxonomy" id="1898"/>
    <lineage>
        <taxon>Bacteria</taxon>
        <taxon>Bacillati</taxon>
        <taxon>Actinomycetota</taxon>
        <taxon>Actinomycetes</taxon>
        <taxon>Kitasatosporales</taxon>
        <taxon>Streptomycetaceae</taxon>
        <taxon>Streptomyces</taxon>
    </lineage>
</organism>
<sequence>MVNALATVDELETRLGRPLSSETERAQAEAALQDASELARAYGDPRWGRTEAPVPGAVTSVVLAMSERRLRNPDNFVSEQAGEYSYRYSESAASGFAPSKGEVALLERLAHKTRLHSTPVDRNVGIARRRFYPYEPNDNTVWGPSDGASLWFGG</sequence>
<accession>A0A4Y3QZ24</accession>
<evidence type="ECO:0000313" key="2">
    <source>
        <dbReference type="Proteomes" id="UP000319210"/>
    </source>
</evidence>
<name>A0A4Y3QZ24_STRCI</name>
<gene>
    <name evidence="1" type="ORF">SCA03_29930</name>
</gene>
<comment type="caution">
    <text evidence="1">The sequence shown here is derived from an EMBL/GenBank/DDBJ whole genome shotgun (WGS) entry which is preliminary data.</text>
</comment>
<evidence type="ECO:0000313" key="1">
    <source>
        <dbReference type="EMBL" id="GEB50442.1"/>
    </source>
</evidence>
<dbReference type="AlphaFoldDB" id="A0A4Y3QZ24"/>
<reference evidence="1 2" key="1">
    <citation type="submission" date="2019-06" db="EMBL/GenBank/DDBJ databases">
        <title>Whole genome shotgun sequence of Streptomyces cacaoi subsp. cacaoi NBRC 12748.</title>
        <authorList>
            <person name="Hosoyama A."/>
            <person name="Uohara A."/>
            <person name="Ohji S."/>
            <person name="Ichikawa N."/>
        </authorList>
    </citation>
    <scope>NUCLEOTIDE SEQUENCE [LARGE SCALE GENOMIC DNA]</scope>
    <source>
        <strain evidence="1 2">NBRC 12748</strain>
    </source>
</reference>